<dbReference type="PROSITE" id="PS51078">
    <property type="entry name" value="ICLR_ED"/>
    <property type="match status" value="1"/>
</dbReference>
<feature type="domain" description="IclR-ED" evidence="8">
    <location>
        <begin position="83"/>
        <end position="265"/>
    </location>
</feature>
<dbReference type="GO" id="GO:0003700">
    <property type="term" value="F:DNA-binding transcription factor activity"/>
    <property type="evidence" value="ECO:0007669"/>
    <property type="project" value="TreeGrafter"/>
</dbReference>
<feature type="domain" description="HTH iclR-type" evidence="7">
    <location>
        <begin position="21"/>
        <end position="82"/>
    </location>
</feature>
<dbReference type="EMBL" id="VCQU01000004">
    <property type="protein sequence ID" value="NMN96278.1"/>
    <property type="molecule type" value="Genomic_DNA"/>
</dbReference>
<dbReference type="GO" id="GO:0045892">
    <property type="term" value="P:negative regulation of DNA-templated transcription"/>
    <property type="evidence" value="ECO:0007669"/>
    <property type="project" value="TreeGrafter"/>
</dbReference>
<dbReference type="Gene3D" id="1.10.10.10">
    <property type="entry name" value="Winged helix-like DNA-binding domain superfamily/Winged helix DNA-binding domain"/>
    <property type="match status" value="1"/>
</dbReference>
<dbReference type="RefSeq" id="WP_169587980.1">
    <property type="nucleotide sequence ID" value="NZ_VCQU01000004.1"/>
</dbReference>
<evidence type="ECO:0000256" key="2">
    <source>
        <dbReference type="ARBA" id="ARBA00023015"/>
    </source>
</evidence>
<dbReference type="InterPro" id="IPR036388">
    <property type="entry name" value="WH-like_DNA-bd_sf"/>
</dbReference>
<dbReference type="InterPro" id="IPR005471">
    <property type="entry name" value="Tscrpt_reg_IclR_N"/>
</dbReference>
<dbReference type="PANTHER" id="PTHR30136:SF24">
    <property type="entry name" value="HTH-TYPE TRANSCRIPTIONAL REPRESSOR ALLR"/>
    <property type="match status" value="1"/>
</dbReference>
<reference evidence="9 10" key="2">
    <citation type="submission" date="2020-06" db="EMBL/GenBank/DDBJ databases">
        <title>Antribacter stalactiti gen. nov., sp. nov., a new member of the family Nacardiaceae isolated from a cave.</title>
        <authorList>
            <person name="Kim I.S."/>
        </authorList>
    </citation>
    <scope>NUCLEOTIDE SEQUENCE [LARGE SCALE GENOMIC DNA]</scope>
    <source>
        <strain evidence="9 10">YC2-7</strain>
    </source>
</reference>
<keyword evidence="10" id="KW-1185">Reference proteome</keyword>
<dbReference type="InterPro" id="IPR029016">
    <property type="entry name" value="GAF-like_dom_sf"/>
</dbReference>
<dbReference type="Pfam" id="PF09339">
    <property type="entry name" value="HTH_IclR"/>
    <property type="match status" value="1"/>
</dbReference>
<dbReference type="GO" id="GO:0003677">
    <property type="term" value="F:DNA binding"/>
    <property type="evidence" value="ECO:0007669"/>
    <property type="project" value="UniProtKB-KW"/>
</dbReference>
<evidence type="ECO:0000256" key="3">
    <source>
        <dbReference type="ARBA" id="ARBA00023125"/>
    </source>
</evidence>
<organism evidence="9 10">
    <name type="scientific">Antrihabitans stalactiti</name>
    <dbReference type="NCBI Taxonomy" id="2584121"/>
    <lineage>
        <taxon>Bacteria</taxon>
        <taxon>Bacillati</taxon>
        <taxon>Actinomycetota</taxon>
        <taxon>Actinomycetes</taxon>
        <taxon>Mycobacteriales</taxon>
        <taxon>Nocardiaceae</taxon>
        <taxon>Antrihabitans</taxon>
    </lineage>
</organism>
<protein>
    <recommendedName>
        <fullName evidence="6">Glycerol operon regulatory protein</fullName>
    </recommendedName>
</protein>
<evidence type="ECO:0000256" key="6">
    <source>
        <dbReference type="ARBA" id="ARBA00070406"/>
    </source>
</evidence>
<dbReference type="AlphaFoldDB" id="A0A848KF50"/>
<accession>A0A848KF50</accession>
<evidence type="ECO:0000259" key="8">
    <source>
        <dbReference type="PROSITE" id="PS51078"/>
    </source>
</evidence>
<dbReference type="SUPFAM" id="SSF55781">
    <property type="entry name" value="GAF domain-like"/>
    <property type="match status" value="1"/>
</dbReference>
<proteinExistence type="predicted"/>
<dbReference type="InterPro" id="IPR036390">
    <property type="entry name" value="WH_DNA-bd_sf"/>
</dbReference>
<keyword evidence="1" id="KW-0319">Glycerol metabolism</keyword>
<evidence type="ECO:0000256" key="4">
    <source>
        <dbReference type="ARBA" id="ARBA00023163"/>
    </source>
</evidence>
<reference evidence="9 10" key="1">
    <citation type="submission" date="2019-05" db="EMBL/GenBank/DDBJ databases">
        <authorList>
            <person name="Lee S.D."/>
        </authorList>
    </citation>
    <scope>NUCLEOTIDE SEQUENCE [LARGE SCALE GENOMIC DNA]</scope>
    <source>
        <strain evidence="9 10">YC2-7</strain>
    </source>
</reference>
<dbReference type="PANTHER" id="PTHR30136">
    <property type="entry name" value="HELIX-TURN-HELIX TRANSCRIPTIONAL REGULATOR, ICLR FAMILY"/>
    <property type="match status" value="1"/>
</dbReference>
<name>A0A848KF50_9NOCA</name>
<keyword evidence="4" id="KW-0804">Transcription</keyword>
<evidence type="ECO:0000256" key="1">
    <source>
        <dbReference type="ARBA" id="ARBA00022798"/>
    </source>
</evidence>
<evidence type="ECO:0000313" key="9">
    <source>
        <dbReference type="EMBL" id="NMN96278.1"/>
    </source>
</evidence>
<evidence type="ECO:0000313" key="10">
    <source>
        <dbReference type="Proteomes" id="UP000535543"/>
    </source>
</evidence>
<keyword evidence="2" id="KW-0805">Transcription regulation</keyword>
<dbReference type="SUPFAM" id="SSF46785">
    <property type="entry name" value="Winged helix' DNA-binding domain"/>
    <property type="match status" value="1"/>
</dbReference>
<dbReference type="Pfam" id="PF01614">
    <property type="entry name" value="IclR_C"/>
    <property type="match status" value="1"/>
</dbReference>
<keyword evidence="3" id="KW-0238">DNA-binding</keyword>
<sequence>MSDPAAVDAGLDGDRRSGAAVQSVDRALMVLEILGAQGSAGITEIAEELGVHKSTVSRLVAVLEARGFVEQLSDRGKYRLGFTVVRLAGATVAGRDLAKAAQARCDALAHEVGETVNLAILEGDRAINIVEAAGSAEVALRTWVGQASPAHATSSGKMLISELTSAQLRERLGSPLERFTDKTIVSYPVLERELALVRERGWAYTVEELETGLHAVGAPVRDNSTKIVAALTISGPAYRMPEERFDALAAHATGVASEISARLGYLPRTKRR</sequence>
<dbReference type="InterPro" id="IPR050707">
    <property type="entry name" value="HTH_MetabolicPath_Reg"/>
</dbReference>
<gene>
    <name evidence="9" type="ORF">FGL95_14655</name>
</gene>
<comment type="caution">
    <text evidence="9">The sequence shown here is derived from an EMBL/GenBank/DDBJ whole genome shotgun (WGS) entry which is preliminary data.</text>
</comment>
<dbReference type="Proteomes" id="UP000535543">
    <property type="component" value="Unassembled WGS sequence"/>
</dbReference>
<evidence type="ECO:0000256" key="5">
    <source>
        <dbReference type="ARBA" id="ARBA00058938"/>
    </source>
</evidence>
<dbReference type="PROSITE" id="PS51077">
    <property type="entry name" value="HTH_ICLR"/>
    <property type="match status" value="1"/>
</dbReference>
<dbReference type="SMART" id="SM00346">
    <property type="entry name" value="HTH_ICLR"/>
    <property type="match status" value="1"/>
</dbReference>
<dbReference type="Gene3D" id="3.30.450.40">
    <property type="match status" value="1"/>
</dbReference>
<dbReference type="GO" id="GO:0006071">
    <property type="term" value="P:glycerol metabolic process"/>
    <property type="evidence" value="ECO:0007669"/>
    <property type="project" value="UniProtKB-KW"/>
</dbReference>
<evidence type="ECO:0000259" key="7">
    <source>
        <dbReference type="PROSITE" id="PS51077"/>
    </source>
</evidence>
<dbReference type="FunFam" id="1.10.10.10:FF:000056">
    <property type="entry name" value="IclR family transcriptional regulator"/>
    <property type="match status" value="1"/>
</dbReference>
<comment type="function">
    <text evidence="5">May be an activator protein for the gylABX operon.</text>
</comment>
<dbReference type="InterPro" id="IPR014757">
    <property type="entry name" value="Tscrpt_reg_IclR_C"/>
</dbReference>